<comment type="similarity">
    <text evidence="1">Belongs to the sigma-70 factor family. ECF subfamily.</text>
</comment>
<dbReference type="PANTHER" id="PTHR43133:SF46">
    <property type="entry name" value="RNA POLYMERASE SIGMA-70 FACTOR ECF SUBFAMILY"/>
    <property type="match status" value="1"/>
</dbReference>
<dbReference type="Gene3D" id="1.10.10.10">
    <property type="entry name" value="Winged helix-like DNA-binding domain superfamily/Winged helix DNA-binding domain"/>
    <property type="match status" value="1"/>
</dbReference>
<evidence type="ECO:0000256" key="4">
    <source>
        <dbReference type="ARBA" id="ARBA00023163"/>
    </source>
</evidence>
<dbReference type="SUPFAM" id="SSF88659">
    <property type="entry name" value="Sigma3 and sigma4 domains of RNA polymerase sigma factors"/>
    <property type="match status" value="1"/>
</dbReference>
<sequence length="254" mass="29783">MNIEEIVNEYGTYIYKYAMKLACDPQKAEDIVQETFISAWKNIGQLREEQAIKKWLRTICFNHFLMDYRKNKNRNIELHESIEVLEAEGNVLVTQIANPEEEIIVEESIRKLQNGCFYAMVRKLTLHQRITFSLVDMFGLSVSEVSEILQVSEGATKGLLHRARMNLDSFFAEHCNLIDVKNPCSCQAWIAFRNSHEQNQKATKKMIESLESNEKTYRFNQAVRNKINYLYQNMPDEQPEDKWFADIINSLKNI</sequence>
<gene>
    <name evidence="7" type="ORF">H0486_17240</name>
</gene>
<evidence type="ECO:0000256" key="3">
    <source>
        <dbReference type="ARBA" id="ARBA00023082"/>
    </source>
</evidence>
<keyword evidence="4" id="KW-0804">Transcription</keyword>
<dbReference type="AlphaFoldDB" id="A0A839K5I7"/>
<keyword evidence="8" id="KW-1185">Reference proteome</keyword>
<feature type="domain" description="RNA polymerase sigma factor 70 region 4 type 2" evidence="6">
    <location>
        <begin position="116"/>
        <end position="167"/>
    </location>
</feature>
<dbReference type="Pfam" id="PF04542">
    <property type="entry name" value="Sigma70_r2"/>
    <property type="match status" value="1"/>
</dbReference>
<protein>
    <submittedName>
        <fullName evidence="7">RNA polymerase sigma factor</fullName>
    </submittedName>
</protein>
<dbReference type="Pfam" id="PF08281">
    <property type="entry name" value="Sigma70_r4_2"/>
    <property type="match status" value="1"/>
</dbReference>
<dbReference type="InterPro" id="IPR007627">
    <property type="entry name" value="RNA_pol_sigma70_r2"/>
</dbReference>
<dbReference type="NCBIfam" id="TIGR02937">
    <property type="entry name" value="sigma70-ECF"/>
    <property type="match status" value="1"/>
</dbReference>
<dbReference type="GO" id="GO:0003677">
    <property type="term" value="F:DNA binding"/>
    <property type="evidence" value="ECO:0007669"/>
    <property type="project" value="InterPro"/>
</dbReference>
<organism evidence="7 8">
    <name type="scientific">Variimorphobacter saccharofermentans</name>
    <dbReference type="NCBI Taxonomy" id="2755051"/>
    <lineage>
        <taxon>Bacteria</taxon>
        <taxon>Bacillati</taxon>
        <taxon>Bacillota</taxon>
        <taxon>Clostridia</taxon>
        <taxon>Lachnospirales</taxon>
        <taxon>Lachnospiraceae</taxon>
        <taxon>Variimorphobacter</taxon>
    </lineage>
</organism>
<dbReference type="GO" id="GO:0016987">
    <property type="term" value="F:sigma factor activity"/>
    <property type="evidence" value="ECO:0007669"/>
    <property type="project" value="UniProtKB-KW"/>
</dbReference>
<evidence type="ECO:0000313" key="8">
    <source>
        <dbReference type="Proteomes" id="UP000574276"/>
    </source>
</evidence>
<feature type="domain" description="RNA polymerase sigma-70 region 2" evidence="5">
    <location>
        <begin position="7"/>
        <end position="72"/>
    </location>
</feature>
<dbReference type="GO" id="GO:0006352">
    <property type="term" value="P:DNA-templated transcription initiation"/>
    <property type="evidence" value="ECO:0007669"/>
    <property type="project" value="InterPro"/>
</dbReference>
<dbReference type="Gene3D" id="1.10.1740.10">
    <property type="match status" value="1"/>
</dbReference>
<dbReference type="SUPFAM" id="SSF88946">
    <property type="entry name" value="Sigma2 domain of RNA polymerase sigma factors"/>
    <property type="match status" value="1"/>
</dbReference>
<proteinExistence type="inferred from homology"/>
<dbReference type="InterPro" id="IPR036388">
    <property type="entry name" value="WH-like_DNA-bd_sf"/>
</dbReference>
<dbReference type="InterPro" id="IPR013325">
    <property type="entry name" value="RNA_pol_sigma_r2"/>
</dbReference>
<keyword evidence="3" id="KW-0731">Sigma factor</keyword>
<dbReference type="InterPro" id="IPR014284">
    <property type="entry name" value="RNA_pol_sigma-70_dom"/>
</dbReference>
<evidence type="ECO:0000256" key="1">
    <source>
        <dbReference type="ARBA" id="ARBA00010641"/>
    </source>
</evidence>
<dbReference type="PANTHER" id="PTHR43133">
    <property type="entry name" value="RNA POLYMERASE ECF-TYPE SIGMA FACTO"/>
    <property type="match status" value="1"/>
</dbReference>
<dbReference type="Proteomes" id="UP000574276">
    <property type="component" value="Unassembled WGS sequence"/>
</dbReference>
<dbReference type="RefSeq" id="WP_228354180.1">
    <property type="nucleotide sequence ID" value="NZ_JACEGA010000001.1"/>
</dbReference>
<evidence type="ECO:0000256" key="2">
    <source>
        <dbReference type="ARBA" id="ARBA00023015"/>
    </source>
</evidence>
<keyword evidence="2" id="KW-0805">Transcription regulation</keyword>
<accession>A0A839K5I7</accession>
<name>A0A839K5I7_9FIRM</name>
<evidence type="ECO:0000259" key="5">
    <source>
        <dbReference type="Pfam" id="PF04542"/>
    </source>
</evidence>
<evidence type="ECO:0000313" key="7">
    <source>
        <dbReference type="EMBL" id="MBB2184618.1"/>
    </source>
</evidence>
<comment type="caution">
    <text evidence="7">The sequence shown here is derived from an EMBL/GenBank/DDBJ whole genome shotgun (WGS) entry which is preliminary data.</text>
</comment>
<evidence type="ECO:0000259" key="6">
    <source>
        <dbReference type="Pfam" id="PF08281"/>
    </source>
</evidence>
<dbReference type="EMBL" id="JACEGA010000001">
    <property type="protein sequence ID" value="MBB2184618.1"/>
    <property type="molecule type" value="Genomic_DNA"/>
</dbReference>
<dbReference type="InterPro" id="IPR039425">
    <property type="entry name" value="RNA_pol_sigma-70-like"/>
</dbReference>
<reference evidence="7 8" key="1">
    <citation type="submission" date="2020-07" db="EMBL/GenBank/DDBJ databases">
        <title>Characterization and genome sequencing of isolate MD1, a novel member within the family Lachnospiraceae.</title>
        <authorList>
            <person name="Rettenmaier R."/>
            <person name="Di Bello L."/>
            <person name="Zinser C."/>
            <person name="Scheitz K."/>
            <person name="Liebl W."/>
            <person name="Zverlov V."/>
        </authorList>
    </citation>
    <scope>NUCLEOTIDE SEQUENCE [LARGE SCALE GENOMIC DNA]</scope>
    <source>
        <strain evidence="7 8">MD1</strain>
    </source>
</reference>
<dbReference type="InterPro" id="IPR013249">
    <property type="entry name" value="RNA_pol_sigma70_r4_t2"/>
</dbReference>
<dbReference type="InterPro" id="IPR013324">
    <property type="entry name" value="RNA_pol_sigma_r3/r4-like"/>
</dbReference>